<dbReference type="STRING" id="235985.SAMN05414137_114216"/>
<evidence type="ECO:0000313" key="3">
    <source>
        <dbReference type="EMBL" id="SEL88462.1"/>
    </source>
</evidence>
<feature type="domain" description="Amidohydrolase-related" evidence="2">
    <location>
        <begin position="3"/>
        <end position="60"/>
    </location>
</feature>
<feature type="region of interest" description="Disordered" evidence="1">
    <location>
        <begin position="38"/>
        <end position="59"/>
    </location>
</feature>
<gene>
    <name evidence="3" type="ORF">SAMN05414137_114216</name>
</gene>
<dbReference type="EMBL" id="FOAZ01000014">
    <property type="protein sequence ID" value="SEL88462.1"/>
    <property type="molecule type" value="Genomic_DNA"/>
</dbReference>
<evidence type="ECO:0000259" key="2">
    <source>
        <dbReference type="Pfam" id="PF04909"/>
    </source>
</evidence>
<organism evidence="3 4">
    <name type="scientific">Streptacidiphilus jiangxiensis</name>
    <dbReference type="NCBI Taxonomy" id="235985"/>
    <lineage>
        <taxon>Bacteria</taxon>
        <taxon>Bacillati</taxon>
        <taxon>Actinomycetota</taxon>
        <taxon>Actinomycetes</taxon>
        <taxon>Kitasatosporales</taxon>
        <taxon>Streptomycetaceae</taxon>
        <taxon>Streptacidiphilus</taxon>
    </lineage>
</organism>
<name>A0A1H7TUB9_STRJI</name>
<dbReference type="OrthoDB" id="5450317at2"/>
<dbReference type="InterPro" id="IPR006680">
    <property type="entry name" value="Amidohydro-rel"/>
</dbReference>
<proteinExistence type="predicted"/>
<sequence>MARLSGLVTKADWHAWTTDDLRRAADIAFTALGPQRRLLGSDWPGDEPGSRNDRSTLDHQEVLQASRDAASRMGEPLARLLRAL</sequence>
<evidence type="ECO:0000313" key="4">
    <source>
        <dbReference type="Proteomes" id="UP000183015"/>
    </source>
</evidence>
<evidence type="ECO:0000256" key="1">
    <source>
        <dbReference type="SAM" id="MobiDB-lite"/>
    </source>
</evidence>
<dbReference type="InterPro" id="IPR032466">
    <property type="entry name" value="Metal_Hydrolase"/>
</dbReference>
<dbReference type="SUPFAM" id="SSF51556">
    <property type="entry name" value="Metallo-dependent hydrolases"/>
    <property type="match status" value="1"/>
</dbReference>
<keyword evidence="4" id="KW-1185">Reference proteome</keyword>
<dbReference type="Gene3D" id="3.20.20.140">
    <property type="entry name" value="Metal-dependent hydrolases"/>
    <property type="match status" value="1"/>
</dbReference>
<dbReference type="Proteomes" id="UP000183015">
    <property type="component" value="Unassembled WGS sequence"/>
</dbReference>
<dbReference type="Pfam" id="PF04909">
    <property type="entry name" value="Amidohydro_2"/>
    <property type="match status" value="1"/>
</dbReference>
<feature type="compositionally biased region" description="Basic and acidic residues" evidence="1">
    <location>
        <begin position="48"/>
        <end position="59"/>
    </location>
</feature>
<dbReference type="AlphaFoldDB" id="A0A1H7TUB9"/>
<protein>
    <recommendedName>
        <fullName evidence="2">Amidohydrolase-related domain-containing protein</fullName>
    </recommendedName>
</protein>
<dbReference type="GO" id="GO:0016787">
    <property type="term" value="F:hydrolase activity"/>
    <property type="evidence" value="ECO:0007669"/>
    <property type="project" value="InterPro"/>
</dbReference>
<reference evidence="4" key="1">
    <citation type="submission" date="2016-10" db="EMBL/GenBank/DDBJ databases">
        <authorList>
            <person name="Varghese N."/>
        </authorList>
    </citation>
    <scope>NUCLEOTIDE SEQUENCE [LARGE SCALE GENOMIC DNA]</scope>
    <source>
        <strain evidence="4">DSM 45096 / BCRC 16803 / CGMCC 4.1857 / CIP 109030 / JCM 12277 / KCTC 19219 / NBRC 100920 / 33214</strain>
    </source>
</reference>
<accession>A0A1H7TUB9</accession>